<feature type="region of interest" description="Disordered" evidence="1">
    <location>
        <begin position="295"/>
        <end position="416"/>
    </location>
</feature>
<evidence type="ECO:0000313" key="2">
    <source>
        <dbReference type="EMBL" id="KAJ4457583.1"/>
    </source>
</evidence>
<feature type="region of interest" description="Disordered" evidence="1">
    <location>
        <begin position="231"/>
        <end position="281"/>
    </location>
</feature>
<comment type="caution">
    <text evidence="2">The sequence shown here is derived from an EMBL/GenBank/DDBJ whole genome shotgun (WGS) entry which is preliminary data.</text>
</comment>
<organism evidence="2 3">
    <name type="scientific">Paratrimastix pyriformis</name>
    <dbReference type="NCBI Taxonomy" id="342808"/>
    <lineage>
        <taxon>Eukaryota</taxon>
        <taxon>Metamonada</taxon>
        <taxon>Preaxostyla</taxon>
        <taxon>Paratrimastigidae</taxon>
        <taxon>Paratrimastix</taxon>
    </lineage>
</organism>
<feature type="compositionally biased region" description="Low complexity" evidence="1">
    <location>
        <begin position="517"/>
        <end position="527"/>
    </location>
</feature>
<feature type="compositionally biased region" description="Basic and acidic residues" evidence="1">
    <location>
        <begin position="20"/>
        <end position="36"/>
    </location>
</feature>
<feature type="compositionally biased region" description="Low complexity" evidence="1">
    <location>
        <begin position="996"/>
        <end position="1023"/>
    </location>
</feature>
<feature type="compositionally biased region" description="Basic and acidic residues" evidence="1">
    <location>
        <begin position="579"/>
        <end position="603"/>
    </location>
</feature>
<feature type="compositionally biased region" description="Polar residues" evidence="1">
    <location>
        <begin position="619"/>
        <end position="628"/>
    </location>
</feature>
<name>A0ABQ8UFN7_9EUKA</name>
<reference evidence="2" key="1">
    <citation type="journal article" date="2022" name="bioRxiv">
        <title>Genomics of Preaxostyla Flagellates Illuminates Evolutionary Transitions and the Path Towards Mitochondrial Loss.</title>
        <authorList>
            <person name="Novak L.V.F."/>
            <person name="Treitli S.C."/>
            <person name="Pyrih J."/>
            <person name="Halakuc P."/>
            <person name="Pipaliya S.V."/>
            <person name="Vacek V."/>
            <person name="Brzon O."/>
            <person name="Soukal P."/>
            <person name="Eme L."/>
            <person name="Dacks J.B."/>
            <person name="Karnkowska A."/>
            <person name="Elias M."/>
            <person name="Hampl V."/>
        </authorList>
    </citation>
    <scope>NUCLEOTIDE SEQUENCE</scope>
    <source>
        <strain evidence="2">RCP-MX</strain>
    </source>
</reference>
<feature type="region of interest" description="Disordered" evidence="1">
    <location>
        <begin position="1"/>
        <end position="169"/>
    </location>
</feature>
<feature type="compositionally biased region" description="Low complexity" evidence="1">
    <location>
        <begin position="125"/>
        <end position="146"/>
    </location>
</feature>
<proteinExistence type="predicted"/>
<accession>A0ABQ8UFN7</accession>
<dbReference type="EMBL" id="JAPMOS010000044">
    <property type="protein sequence ID" value="KAJ4457583.1"/>
    <property type="molecule type" value="Genomic_DNA"/>
</dbReference>
<feature type="compositionally biased region" description="Basic and acidic residues" evidence="1">
    <location>
        <begin position="1"/>
        <end position="10"/>
    </location>
</feature>
<feature type="compositionally biased region" description="Low complexity" evidence="1">
    <location>
        <begin position="254"/>
        <end position="263"/>
    </location>
</feature>
<feature type="compositionally biased region" description="Low complexity" evidence="1">
    <location>
        <begin position="271"/>
        <end position="280"/>
    </location>
</feature>
<feature type="compositionally biased region" description="Pro residues" evidence="1">
    <location>
        <begin position="237"/>
        <end position="253"/>
    </location>
</feature>
<evidence type="ECO:0000256" key="1">
    <source>
        <dbReference type="SAM" id="MobiDB-lite"/>
    </source>
</evidence>
<feature type="region of interest" description="Disordered" evidence="1">
    <location>
        <begin position="579"/>
        <end position="697"/>
    </location>
</feature>
<feature type="compositionally biased region" description="Pro residues" evidence="1">
    <location>
        <begin position="1024"/>
        <end position="1036"/>
    </location>
</feature>
<feature type="compositionally biased region" description="Low complexity" evidence="1">
    <location>
        <begin position="489"/>
        <end position="507"/>
    </location>
</feature>
<feature type="compositionally biased region" description="Low complexity" evidence="1">
    <location>
        <begin position="629"/>
        <end position="650"/>
    </location>
</feature>
<evidence type="ECO:0000313" key="3">
    <source>
        <dbReference type="Proteomes" id="UP001141327"/>
    </source>
</evidence>
<sequence length="1057" mass="113058">MHSEFGKWDRLSIGVSPADAAHRAKKGPDTYTHEMPRTSPVTRTMAGRGPVPARSSLGNSPSHPRGNLPSTSKPAGSVEIVPGINLRALENQPLSSPTHRGRTSVRESATRVPPRETCPTPHSQSRAASTSRKPASTSRAASTARSHISHRSTSSRRSASVGPSPYEEDLNASMSSMRLSSGSMALPGPPEPVFQVGYPEAPRPGFCATRRCTPRSGPSSPSPHVFITPTPRLHPPHVSPTPRLPHPTSPPPHVSIHPTSPSTPRLPHPTSPSTHVSPTPQRHTVFEEIARTTGHLFEGTPPATRTVPFTSVSLSGPPRSHSPPSALPPLRNSPVPRQSPAGHGGAHSPSPAPARFVGTSGAAGAAERSPMLHTQPQQRGALAARPLPRGIQGRSRSHRHPNGPGGPRGAKPHLAYSPYTGQARVGRPKNQFAASVVKPITSAGTSVGPFINQVATPQPTHRAFHGSPAQPLAPAPITGTRCHGPPPGRLRLGHPGSASTAGWSAATRRQSLDSARRSTSTTPSRARQGLYGAPAPVVAKIPTSYLWMHVAVVFEVWGSHMNRIRNRIAKGDQIDVRQEAARQRAAARSESRTRQLREAIEHRSARRAPATQRRPLPSSGPSSARNPISSSTTSTRQPRSSRQPTRSTQPPLSPPPRQPVPPRRSSSVVPRSSGTHGAISSRQHRHGLSPPDLHHAAPGLRTVTEHDRPMPVDAAAAAPIVAAPPPVSAPGLSSRQPPGVRQTVAAGGGWRLVDEVLGEDQDEVEKGPVSLDACFLVASSCVRAVSWKSSKEQMMTGHLWLLFVATAYSLDLLPLSSSGGQKTINWKKVARPDSAWDVWQQQQQQPNRQTLQVAADSGIVSSEAFEPDWPAPEPFAPANVPTTINPPSPLSPEALPNPLPASPATTVFVNNPPTDPSYPAVQLTPLLQGPVQPQQSPEGIRTALRNFMEREILDRQRNVVPFLGGALPVPTTRRLDPREALRSLMQEEIAGLQSQQQARQQIWQPPTQPQQQQQLQQQQQQQPPELPASPPSPQAGPTPTQLYMQGFRRAGPALLSQ</sequence>
<feature type="compositionally biased region" description="Polar residues" evidence="1">
    <location>
        <begin position="903"/>
        <end position="912"/>
    </location>
</feature>
<gene>
    <name evidence="2" type="ORF">PAPYR_6947</name>
</gene>
<dbReference type="Proteomes" id="UP001141327">
    <property type="component" value="Unassembled WGS sequence"/>
</dbReference>
<feature type="region of interest" description="Disordered" evidence="1">
    <location>
        <begin position="883"/>
        <end position="915"/>
    </location>
</feature>
<feature type="compositionally biased region" description="Low complexity" evidence="1">
    <location>
        <begin position="663"/>
        <end position="673"/>
    </location>
</feature>
<feature type="compositionally biased region" description="Pro residues" evidence="1">
    <location>
        <begin position="651"/>
        <end position="662"/>
    </location>
</feature>
<feature type="region of interest" description="Disordered" evidence="1">
    <location>
        <begin position="460"/>
        <end position="529"/>
    </location>
</feature>
<feature type="compositionally biased region" description="Pro residues" evidence="1">
    <location>
        <begin position="884"/>
        <end position="901"/>
    </location>
</feature>
<protein>
    <submittedName>
        <fullName evidence="2">Uncharacterized protein</fullName>
    </submittedName>
</protein>
<feature type="region of interest" description="Disordered" evidence="1">
    <location>
        <begin position="996"/>
        <end position="1057"/>
    </location>
</feature>
<keyword evidence="3" id="KW-1185">Reference proteome</keyword>
<feature type="compositionally biased region" description="Polar residues" evidence="1">
    <location>
        <begin position="56"/>
        <end position="74"/>
    </location>
</feature>